<evidence type="ECO:0000313" key="3">
    <source>
        <dbReference type="Proteomes" id="UP000091956"/>
    </source>
</evidence>
<dbReference type="GeneID" id="28838259"/>
<keyword evidence="3" id="KW-1185">Reference proteome</keyword>
<dbReference type="EMBL" id="KV460224">
    <property type="protein sequence ID" value="OBT97070.1"/>
    <property type="molecule type" value="Genomic_DNA"/>
</dbReference>
<accession>A0A1B8GML1</accession>
<feature type="binding site" evidence="1">
    <location>
        <position position="340"/>
    </location>
    <ligand>
        <name>Mg(2+)</name>
        <dbReference type="ChEBI" id="CHEBI:18420"/>
        <label>1</label>
    </ligand>
</feature>
<dbReference type="SUPFAM" id="SSF101478">
    <property type="entry name" value="ADP-ribosylglycohydrolase"/>
    <property type="match status" value="1"/>
</dbReference>
<evidence type="ECO:0008006" key="4">
    <source>
        <dbReference type="Google" id="ProtNLM"/>
    </source>
</evidence>
<dbReference type="InterPro" id="IPR036705">
    <property type="entry name" value="Ribosyl_crysJ1_sf"/>
</dbReference>
<dbReference type="Gene3D" id="1.10.4080.10">
    <property type="entry name" value="ADP-ribosylation/Crystallin J1"/>
    <property type="match status" value="1"/>
</dbReference>
<gene>
    <name evidence="2" type="ORF">VE01_04873</name>
</gene>
<evidence type="ECO:0000313" key="2">
    <source>
        <dbReference type="EMBL" id="OBT97070.1"/>
    </source>
</evidence>
<sequence length="460" mass="50917">MDFLDLHRFVRITAHDKALGAIIGAALGDTIGLYTEFIPRTECSRAYPTGRFSLLEADLTPFREDSHRDKFETADWTDDTDQSLALILSFLHNYVPGSDTPPVKPSDIAQRLQIWVQQGLRCLGRPPLGIGMTTGRVLMDPEYLRDPEAVALACWLRSGRSIAPNGSLMRTHPLGVMCAGKTLEETFQVATDVGKVTHVDPRCVVSCCLVTALIRGIIRGEVMTEADLDALIEASFTWVDGNAELKNPTGKLLNEEGPVMMEGLEGVESTLKGEEYRKYCYAKTLRELELDDRTMGYVFKCLGSAVLTLRFAIREGLGLDTKSTGLFETLISNLVMEGGDADTNACVAGSLVGSWVGYSRLPSHWSKGMRNAEWLVAKAETLSFKAGIMEPRPEVRVKMLVTDPDTELDGSKGLLNKEQLEKMEKDFVLKMLLMQKARREAKEAADTAARKRTGVGKWFR</sequence>
<evidence type="ECO:0000256" key="1">
    <source>
        <dbReference type="PIRSR" id="PIRSR605502-1"/>
    </source>
</evidence>
<dbReference type="Pfam" id="PF03747">
    <property type="entry name" value="ADP_ribosyl_GH"/>
    <property type="match status" value="1"/>
</dbReference>
<dbReference type="RefSeq" id="XP_018130803.1">
    <property type="nucleotide sequence ID" value="XM_018274341.2"/>
</dbReference>
<feature type="binding site" evidence="1">
    <location>
        <position position="342"/>
    </location>
    <ligand>
        <name>Mg(2+)</name>
        <dbReference type="ChEBI" id="CHEBI:18420"/>
        <label>1</label>
    </ligand>
</feature>
<name>A0A1B8GML1_9PEZI</name>
<dbReference type="InterPro" id="IPR005502">
    <property type="entry name" value="Ribosyl_crysJ1"/>
</dbReference>
<feature type="binding site" evidence="1">
    <location>
        <position position="79"/>
    </location>
    <ligand>
        <name>Mg(2+)</name>
        <dbReference type="ChEBI" id="CHEBI:18420"/>
        <label>1</label>
    </ligand>
</feature>
<dbReference type="PANTHER" id="PTHR16222:SF28">
    <property type="entry name" value="ADP-RIBOSYLGLYCOHYDROLASE"/>
    <property type="match status" value="1"/>
</dbReference>
<proteinExistence type="predicted"/>
<organism evidence="2 3">
    <name type="scientific">Pseudogymnoascus verrucosus</name>
    <dbReference type="NCBI Taxonomy" id="342668"/>
    <lineage>
        <taxon>Eukaryota</taxon>
        <taxon>Fungi</taxon>
        <taxon>Dikarya</taxon>
        <taxon>Ascomycota</taxon>
        <taxon>Pezizomycotina</taxon>
        <taxon>Leotiomycetes</taxon>
        <taxon>Thelebolales</taxon>
        <taxon>Thelebolaceae</taxon>
        <taxon>Pseudogymnoascus</taxon>
    </lineage>
</organism>
<dbReference type="PANTHER" id="PTHR16222">
    <property type="entry name" value="ADP-RIBOSYLGLYCOHYDROLASE"/>
    <property type="match status" value="1"/>
</dbReference>
<dbReference type="InterPro" id="IPR050792">
    <property type="entry name" value="ADP-ribosylglycohydrolase"/>
</dbReference>
<protein>
    <recommendedName>
        <fullName evidence="4">ADP-ribosylglycohydrolase</fullName>
    </recommendedName>
</protein>
<keyword evidence="1" id="KW-0479">Metal-binding</keyword>
<dbReference type="AlphaFoldDB" id="A0A1B8GML1"/>
<feature type="binding site" evidence="1">
    <location>
        <position position="78"/>
    </location>
    <ligand>
        <name>Mg(2+)</name>
        <dbReference type="ChEBI" id="CHEBI:18420"/>
        <label>1</label>
    </ligand>
</feature>
<feature type="binding site" evidence="1">
    <location>
        <position position="343"/>
    </location>
    <ligand>
        <name>Mg(2+)</name>
        <dbReference type="ChEBI" id="CHEBI:18420"/>
        <label>1</label>
    </ligand>
</feature>
<dbReference type="Proteomes" id="UP000091956">
    <property type="component" value="Unassembled WGS sequence"/>
</dbReference>
<dbReference type="GO" id="GO:0046872">
    <property type="term" value="F:metal ion binding"/>
    <property type="evidence" value="ECO:0007669"/>
    <property type="project" value="UniProtKB-KW"/>
</dbReference>
<dbReference type="OrthoDB" id="2021138at2759"/>
<feature type="binding site" evidence="1">
    <location>
        <position position="77"/>
    </location>
    <ligand>
        <name>Mg(2+)</name>
        <dbReference type="ChEBI" id="CHEBI:18420"/>
        <label>1</label>
    </ligand>
</feature>
<reference evidence="2 3" key="1">
    <citation type="submission" date="2016-03" db="EMBL/GenBank/DDBJ databases">
        <title>Comparative genomics of Pseudogymnoascus destructans, the fungus causing white-nose syndrome of bats.</title>
        <authorList>
            <person name="Palmer J.M."/>
            <person name="Drees K.P."/>
            <person name="Foster J.T."/>
            <person name="Lindner D.L."/>
        </authorList>
    </citation>
    <scope>NUCLEOTIDE SEQUENCE [LARGE SCALE GENOMIC DNA]</scope>
    <source>
        <strain evidence="2 3">UAMH 10579</strain>
    </source>
</reference>
<reference evidence="3" key="2">
    <citation type="journal article" date="2018" name="Nat. Commun.">
        <title>Extreme sensitivity to ultraviolet light in the fungal pathogen causing white-nose syndrome of bats.</title>
        <authorList>
            <person name="Palmer J.M."/>
            <person name="Drees K.P."/>
            <person name="Foster J.T."/>
            <person name="Lindner D.L."/>
        </authorList>
    </citation>
    <scope>NUCLEOTIDE SEQUENCE [LARGE SCALE GENOMIC DNA]</scope>
    <source>
        <strain evidence="3">UAMH 10579</strain>
    </source>
</reference>
<comment type="cofactor">
    <cofactor evidence="1">
        <name>Mg(2+)</name>
        <dbReference type="ChEBI" id="CHEBI:18420"/>
    </cofactor>
    <text evidence="1">Binds 2 magnesium ions per subunit.</text>
</comment>
<keyword evidence="1" id="KW-0460">Magnesium</keyword>
<dbReference type="STRING" id="342668.A0A1B8GML1"/>